<accession>A0A4Q9KXT8</accession>
<protein>
    <submittedName>
        <fullName evidence="2">Uncharacterized protein</fullName>
    </submittedName>
</protein>
<dbReference type="AlphaFoldDB" id="A0A4Q9KXT8"/>
<comment type="caution">
    <text evidence="2">The sequence shown here is derived from an EMBL/GenBank/DDBJ whole genome shotgun (WGS) entry which is preliminary data.</text>
</comment>
<gene>
    <name evidence="2" type="ORF">CWI37_1213p0010</name>
</gene>
<dbReference type="VEuPathDB" id="MicrosporidiaDB:CWI37_1213p0010"/>
<keyword evidence="1" id="KW-0812">Transmembrane</keyword>
<name>A0A4Q9KXT8_9MICR</name>
<evidence type="ECO:0000256" key="1">
    <source>
        <dbReference type="SAM" id="Phobius"/>
    </source>
</evidence>
<feature type="transmembrane region" description="Helical" evidence="1">
    <location>
        <begin position="97"/>
        <end position="115"/>
    </location>
</feature>
<keyword evidence="1" id="KW-0472">Membrane</keyword>
<evidence type="ECO:0000313" key="3">
    <source>
        <dbReference type="Proteomes" id="UP000292362"/>
    </source>
</evidence>
<proteinExistence type="predicted"/>
<keyword evidence="1" id="KW-1133">Transmembrane helix</keyword>
<reference evidence="2 3" key="1">
    <citation type="submission" date="2017-12" db="EMBL/GenBank/DDBJ databases">
        <authorList>
            <person name="Pombert J.-F."/>
            <person name="Haag K.L."/>
            <person name="Ebert D."/>
        </authorList>
    </citation>
    <scope>NUCLEOTIDE SEQUENCE [LARGE SCALE GENOMIC DNA]</scope>
    <source>
        <strain evidence="2">FI-OER-3-3</strain>
    </source>
</reference>
<evidence type="ECO:0000313" key="2">
    <source>
        <dbReference type="EMBL" id="TBT99797.1"/>
    </source>
</evidence>
<feature type="transmembrane region" description="Helical" evidence="1">
    <location>
        <begin position="31"/>
        <end position="50"/>
    </location>
</feature>
<sequence>MKNDYITVLKSLINTLASVSFVIFYHTNIEIRSIVSSLFLNIVNPLLILLKIYFNKKNTKKRKYKNFSIEFLLFIYILELTMIVILCISLGVHIVLFVAYFCSIFVSNICTFVIPKKQVRNIPLRQSKSLFQISSMEYDYIVKNNILLHRNEIIQIIDVNGNDVVVRKSNGEEFQVKKWFIKDGYND</sequence>
<feature type="transmembrane region" description="Helical" evidence="1">
    <location>
        <begin position="7"/>
        <end position="25"/>
    </location>
</feature>
<dbReference type="EMBL" id="PITJ01001213">
    <property type="protein sequence ID" value="TBT99797.1"/>
    <property type="molecule type" value="Genomic_DNA"/>
</dbReference>
<dbReference type="Proteomes" id="UP000292362">
    <property type="component" value="Unassembled WGS sequence"/>
</dbReference>
<feature type="transmembrane region" description="Helical" evidence="1">
    <location>
        <begin position="71"/>
        <end position="91"/>
    </location>
</feature>
<organism evidence="2 3">
    <name type="scientific">Hamiltosporidium tvaerminnensis</name>
    <dbReference type="NCBI Taxonomy" id="1176355"/>
    <lineage>
        <taxon>Eukaryota</taxon>
        <taxon>Fungi</taxon>
        <taxon>Fungi incertae sedis</taxon>
        <taxon>Microsporidia</taxon>
        <taxon>Dubosqiidae</taxon>
        <taxon>Hamiltosporidium</taxon>
    </lineage>
</organism>